<dbReference type="Gene3D" id="1.20.1640.10">
    <property type="entry name" value="Multidrug efflux transporter AcrB transmembrane domain"/>
    <property type="match status" value="2"/>
</dbReference>
<evidence type="ECO:0000256" key="5">
    <source>
        <dbReference type="ARBA" id="ARBA00023136"/>
    </source>
</evidence>
<feature type="transmembrane region" description="Helical" evidence="6">
    <location>
        <begin position="696"/>
        <end position="721"/>
    </location>
</feature>
<dbReference type="Pfam" id="PF03176">
    <property type="entry name" value="MMPL"/>
    <property type="match status" value="2"/>
</dbReference>
<comment type="subcellular location">
    <subcellularLocation>
        <location evidence="1">Cell membrane</location>
        <topology evidence="1">Multi-pass membrane protein</topology>
    </subcellularLocation>
</comment>
<evidence type="ECO:0000256" key="4">
    <source>
        <dbReference type="ARBA" id="ARBA00022989"/>
    </source>
</evidence>
<feature type="transmembrane region" description="Helical" evidence="6">
    <location>
        <begin position="32"/>
        <end position="51"/>
    </location>
</feature>
<evidence type="ECO:0000256" key="3">
    <source>
        <dbReference type="ARBA" id="ARBA00022692"/>
    </source>
</evidence>
<dbReference type="PANTHER" id="PTHR33406:SF10">
    <property type="entry name" value="SSD DOMAIN-CONTAINING PROTEIN"/>
    <property type="match status" value="1"/>
</dbReference>
<evidence type="ECO:0000313" key="9">
    <source>
        <dbReference type="Proteomes" id="UP000337909"/>
    </source>
</evidence>
<feature type="transmembrane region" description="Helical" evidence="6">
    <location>
        <begin position="439"/>
        <end position="456"/>
    </location>
</feature>
<name>A0A5E7E2D1_PSEFL</name>
<dbReference type="GO" id="GO:0005886">
    <property type="term" value="C:plasma membrane"/>
    <property type="evidence" value="ECO:0007669"/>
    <property type="project" value="UniProtKB-SubCell"/>
</dbReference>
<feature type="transmembrane region" description="Helical" evidence="6">
    <location>
        <begin position="668"/>
        <end position="690"/>
    </location>
</feature>
<dbReference type="InterPro" id="IPR050545">
    <property type="entry name" value="Mycobact_MmpL"/>
</dbReference>
<reference evidence="8 9" key="1">
    <citation type="submission" date="2019-09" db="EMBL/GenBank/DDBJ databases">
        <authorList>
            <person name="Chandra G."/>
            <person name="Truman W A."/>
        </authorList>
    </citation>
    <scope>NUCLEOTIDE SEQUENCE [LARGE SCALE GENOMIC DNA]</scope>
    <source>
        <strain evidence="8">PS691</strain>
    </source>
</reference>
<gene>
    <name evidence="8" type="ORF">PS691_04219</name>
</gene>
<feature type="transmembrane region" description="Helical" evidence="6">
    <location>
        <begin position="345"/>
        <end position="366"/>
    </location>
</feature>
<keyword evidence="4 6" id="KW-1133">Transmembrane helix</keyword>
<keyword evidence="3 6" id="KW-0812">Transmembrane</keyword>
<proteinExistence type="predicted"/>
<keyword evidence="5 6" id="KW-0472">Membrane</keyword>
<feature type="transmembrane region" description="Helical" evidence="6">
    <location>
        <begin position="768"/>
        <end position="795"/>
    </location>
</feature>
<evidence type="ECO:0000256" key="2">
    <source>
        <dbReference type="ARBA" id="ARBA00022475"/>
    </source>
</evidence>
<dbReference type="PROSITE" id="PS50156">
    <property type="entry name" value="SSD"/>
    <property type="match status" value="1"/>
</dbReference>
<feature type="transmembrane region" description="Helical" evidence="6">
    <location>
        <begin position="378"/>
        <end position="402"/>
    </location>
</feature>
<feature type="transmembrane region" description="Helical" evidence="6">
    <location>
        <begin position="274"/>
        <end position="295"/>
    </location>
</feature>
<evidence type="ECO:0000256" key="6">
    <source>
        <dbReference type="SAM" id="Phobius"/>
    </source>
</evidence>
<dbReference type="AlphaFoldDB" id="A0A5E7E2D1"/>
<evidence type="ECO:0000256" key="1">
    <source>
        <dbReference type="ARBA" id="ARBA00004651"/>
    </source>
</evidence>
<dbReference type="InterPro" id="IPR000731">
    <property type="entry name" value="SSD"/>
</dbReference>
<dbReference type="SUPFAM" id="SSF82866">
    <property type="entry name" value="Multidrug efflux transporter AcrB transmembrane domain"/>
    <property type="match status" value="2"/>
</dbReference>
<dbReference type="InterPro" id="IPR004869">
    <property type="entry name" value="MMPL_dom"/>
</dbReference>
<feature type="transmembrane region" description="Helical" evidence="6">
    <location>
        <begin position="645"/>
        <end position="661"/>
    </location>
</feature>
<dbReference type="OrthoDB" id="5963930at2"/>
<evidence type="ECO:0000259" key="7">
    <source>
        <dbReference type="PROSITE" id="PS50156"/>
    </source>
</evidence>
<dbReference type="PANTHER" id="PTHR33406">
    <property type="entry name" value="MEMBRANE PROTEIN MJ1562-RELATED"/>
    <property type="match status" value="1"/>
</dbReference>
<feature type="transmembrane region" description="Helical" evidence="6">
    <location>
        <begin position="742"/>
        <end position="762"/>
    </location>
</feature>
<feature type="domain" description="SSD" evidence="7">
    <location>
        <begin position="283"/>
        <end position="399"/>
    </location>
</feature>
<feature type="transmembrane region" description="Helical" evidence="6">
    <location>
        <begin position="249"/>
        <end position="267"/>
    </location>
</feature>
<feature type="transmembrane region" description="Helical" evidence="6">
    <location>
        <begin position="301"/>
        <end position="318"/>
    </location>
</feature>
<dbReference type="RefSeq" id="WP_150644071.1">
    <property type="nucleotide sequence ID" value="NZ_CABVHQ010000049.1"/>
</dbReference>
<protein>
    <recommendedName>
        <fullName evidence="7">SSD domain-containing protein</fullName>
    </recommendedName>
</protein>
<organism evidence="8 9">
    <name type="scientific">Pseudomonas fluorescens</name>
    <dbReference type="NCBI Taxonomy" id="294"/>
    <lineage>
        <taxon>Bacteria</taxon>
        <taxon>Pseudomonadati</taxon>
        <taxon>Pseudomonadota</taxon>
        <taxon>Gammaproteobacteria</taxon>
        <taxon>Pseudomonadales</taxon>
        <taxon>Pseudomonadaceae</taxon>
        <taxon>Pseudomonas</taxon>
    </lineage>
</organism>
<dbReference type="EMBL" id="CABVHQ010000049">
    <property type="protein sequence ID" value="VVO21425.1"/>
    <property type="molecule type" value="Genomic_DNA"/>
</dbReference>
<accession>A0A5E7E2D1</accession>
<dbReference type="Proteomes" id="UP000337909">
    <property type="component" value="Unassembled WGS sequence"/>
</dbReference>
<evidence type="ECO:0000313" key="8">
    <source>
        <dbReference type="EMBL" id="VVO21425.1"/>
    </source>
</evidence>
<keyword evidence="2" id="KW-1003">Cell membrane</keyword>
<sequence length="820" mass="89638">MATIINEPKMDVIKDLKDFDGRSGSWLERIVFNQRLLIIGLCALITLFLGFQLRDLKIAASYEKMLPHGQEYIKNFLENRSELRGLGDSVRIVVEARDGDIFNAEYLAELAKINDEVFILQGVDRPWMKSIFTSVVRWTEVTEEGFTGGPVLPNDYDGSARSIEDLRINIGRADAVGSLVAHDYRSSMIIVPLMAKDAEGKPVNYQELSKSIEEIRQRYGEGDQAKVNIYVIGFAKMIGDLIVGLEKVMLFFMAAVLIAFAIIYAYTRCMRSTLLVLSCSMIAVIWQLGLIALLGYNLDPFSMLVPFLVFAIGVSHGAQKMNGIMQDIGRGTHRLVAARYTFRRLFLAGVTALLADVVGFAVLTIIDIPVIRELALTASIGVGVLILTNLILIPVLLSYFGVSPKAAQRSLAVEQADYLHYSGFGHVWAALERFTERRWAIAALVIGLALGAWGFMTSLQLQVGDLDAGAPELRADSRYNLDNGFITSHYSISSDVFAVMVKTGEDGCRSYETLVEVDRLGWELSQIPGVQRTASLADTVRGYTAGMFEGNPKWSSISDNQGIIDAQIGNAVSWNSEYLNTRCTLTPVVAYLADHKAATLERVVKVASDFAAKNDTADRKFLLAAGNSGVDAATNIVVKEANRQMLLYVYAAVALLCLITFRSWRAVIVALVPLILTSILAEALMVHLGIGIKVATLPVVALGVGIGIDYAIYLLSIQLGFQRAGMPVAAAYKKALATTGKVVALVGVTLAAGVVTWVWSPIKFQADMGILLTFMFIWNMLGALILVPALSHFLLQGESERAQRRTSDSSSANLVNEEAV</sequence>